<dbReference type="SUPFAM" id="SSF48452">
    <property type="entry name" value="TPR-like"/>
    <property type="match status" value="1"/>
</dbReference>
<comment type="caution">
    <text evidence="2">The sequence shown here is derived from an EMBL/GenBank/DDBJ whole genome shotgun (WGS) entry which is preliminary data.</text>
</comment>
<name>X1D587_9ZZZZ</name>
<feature type="coiled-coil region" evidence="1">
    <location>
        <begin position="88"/>
        <end position="122"/>
    </location>
</feature>
<feature type="non-terminal residue" evidence="2">
    <location>
        <position position="1"/>
    </location>
</feature>
<dbReference type="AlphaFoldDB" id="X1D587"/>
<reference evidence="2" key="1">
    <citation type="journal article" date="2014" name="Front. Microbiol.">
        <title>High frequency of phylogenetically diverse reductive dehalogenase-homologous genes in deep subseafloor sedimentary metagenomes.</title>
        <authorList>
            <person name="Kawai M."/>
            <person name="Futagami T."/>
            <person name="Toyoda A."/>
            <person name="Takaki Y."/>
            <person name="Nishi S."/>
            <person name="Hori S."/>
            <person name="Arai W."/>
            <person name="Tsubouchi T."/>
            <person name="Morono Y."/>
            <person name="Uchiyama I."/>
            <person name="Ito T."/>
            <person name="Fujiyama A."/>
            <person name="Inagaki F."/>
            <person name="Takami H."/>
        </authorList>
    </citation>
    <scope>NUCLEOTIDE SEQUENCE</scope>
    <source>
        <strain evidence="2">Expedition CK06-06</strain>
    </source>
</reference>
<evidence type="ECO:0000313" key="2">
    <source>
        <dbReference type="EMBL" id="GAG91621.1"/>
    </source>
</evidence>
<evidence type="ECO:0008006" key="3">
    <source>
        <dbReference type="Google" id="ProtNLM"/>
    </source>
</evidence>
<sequence>SLINVEYKQLKNRVIEKIGYTQAWSLIERAKTSHKREDHLKAKENYEKASEILKSLRRYKYETSYFTAWALLEKAEQFSKQNKQKEAIKQYEKTKMTFKDAIETLEQASKKSKEKSDKERIEKLEKVAKVRIDYCTARINLEKAKILGKQGEHNVAAEKFAMAASQFRSICTVFKIERERKELEAIYYLCRAWESMELAESYKDPDRFAEAANLFTKASNHFTASKLKLLASGNSAFCQALEQGCKFDASTEKQIKAQIYPKVKSMLRKAASTYGKGGFEKEADWA</sequence>
<protein>
    <recommendedName>
        <fullName evidence="3">MalT-like TPR region domain-containing protein</fullName>
    </recommendedName>
</protein>
<gene>
    <name evidence="2" type="ORF">S01H4_42495</name>
</gene>
<dbReference type="Gene3D" id="1.25.40.10">
    <property type="entry name" value="Tetratricopeptide repeat domain"/>
    <property type="match status" value="1"/>
</dbReference>
<dbReference type="InterPro" id="IPR011990">
    <property type="entry name" value="TPR-like_helical_dom_sf"/>
</dbReference>
<keyword evidence="1" id="KW-0175">Coiled coil</keyword>
<proteinExistence type="predicted"/>
<organism evidence="2">
    <name type="scientific">marine sediment metagenome</name>
    <dbReference type="NCBI Taxonomy" id="412755"/>
    <lineage>
        <taxon>unclassified sequences</taxon>
        <taxon>metagenomes</taxon>
        <taxon>ecological metagenomes</taxon>
    </lineage>
</organism>
<accession>X1D587</accession>
<dbReference type="EMBL" id="BART01023341">
    <property type="protein sequence ID" value="GAG91621.1"/>
    <property type="molecule type" value="Genomic_DNA"/>
</dbReference>
<evidence type="ECO:0000256" key="1">
    <source>
        <dbReference type="SAM" id="Coils"/>
    </source>
</evidence>
<feature type="non-terminal residue" evidence="2">
    <location>
        <position position="286"/>
    </location>
</feature>